<feature type="transmembrane region" description="Helical" evidence="1">
    <location>
        <begin position="45"/>
        <end position="65"/>
    </location>
</feature>
<keyword evidence="1" id="KW-0472">Membrane</keyword>
<dbReference type="RefSeq" id="WP_047856039.1">
    <property type="nucleotide sequence ID" value="NZ_CP011509.1"/>
</dbReference>
<evidence type="ECO:0000313" key="4">
    <source>
        <dbReference type="Proteomes" id="UP000035579"/>
    </source>
</evidence>
<proteinExistence type="predicted"/>
<keyword evidence="5" id="KW-1185">Reference proteome</keyword>
<dbReference type="KEGG" id="age:AA314_03100"/>
<organism evidence="2 4">
    <name type="scientific">Archangium gephyra</name>
    <dbReference type="NCBI Taxonomy" id="48"/>
    <lineage>
        <taxon>Bacteria</taxon>
        <taxon>Pseudomonadati</taxon>
        <taxon>Myxococcota</taxon>
        <taxon>Myxococcia</taxon>
        <taxon>Myxococcales</taxon>
        <taxon>Cystobacterineae</taxon>
        <taxon>Archangiaceae</taxon>
        <taxon>Archangium</taxon>
    </lineage>
</organism>
<sequence length="296" mass="31736">MHSTIQRYAPSGAFGPLTLVYALGSLLAASLLAGLYMLLLDLIPFIYVSFLLTAGFGFGLAMLCSMSITAGHCRNRALALGLGLLVGATGLAASYGWGFVLALREAASTDPDVTVLQLAQEIPIGRWIDARLQGGWTVRSMEITGIGVMVIWFIEAVIVLGAPLLLAMNAAAEPYCEPCQAWTKSQGNSLKGLTRQDVQPVLDRGDLASLLTLADHPDTDSAYRIQLLRQYCPQCANTAFLTVNEIHTVIKDGKTEENKVALLENAVLTQKLSTQYLERFIQPQPEAAPVSSAPAA</sequence>
<gene>
    <name evidence="2" type="ORF">AA314_03100</name>
    <name evidence="3" type="ORF">ATI61_103182</name>
</gene>
<feature type="transmembrane region" description="Helical" evidence="1">
    <location>
        <begin position="12"/>
        <end position="39"/>
    </location>
</feature>
<keyword evidence="1" id="KW-1133">Transmembrane helix</keyword>
<feature type="transmembrane region" description="Helical" evidence="1">
    <location>
        <begin position="143"/>
        <end position="166"/>
    </location>
</feature>
<dbReference type="EMBL" id="CP011509">
    <property type="protein sequence ID" value="AKJ01474.1"/>
    <property type="molecule type" value="Genomic_DNA"/>
</dbReference>
<evidence type="ECO:0000313" key="2">
    <source>
        <dbReference type="EMBL" id="AKJ01474.1"/>
    </source>
</evidence>
<dbReference type="AlphaFoldDB" id="A0AAC8Q5G0"/>
<feature type="transmembrane region" description="Helical" evidence="1">
    <location>
        <begin position="77"/>
        <end position="97"/>
    </location>
</feature>
<protein>
    <submittedName>
        <fullName evidence="2">Uncharacterized protein</fullName>
    </submittedName>
</protein>
<keyword evidence="1" id="KW-0812">Transmembrane</keyword>
<reference evidence="2 4" key="1">
    <citation type="submission" date="2015-05" db="EMBL/GenBank/DDBJ databases">
        <title>Genome assembly of Archangium gephyra DSM 2261.</title>
        <authorList>
            <person name="Sharma G."/>
            <person name="Subramanian S."/>
        </authorList>
    </citation>
    <scope>NUCLEOTIDE SEQUENCE [LARGE SCALE GENOMIC DNA]</scope>
    <source>
        <strain evidence="2 4">DSM 2261</strain>
    </source>
</reference>
<evidence type="ECO:0000256" key="1">
    <source>
        <dbReference type="SAM" id="Phobius"/>
    </source>
</evidence>
<dbReference type="EMBL" id="QUMU01000003">
    <property type="protein sequence ID" value="REG34289.1"/>
    <property type="molecule type" value="Genomic_DNA"/>
</dbReference>
<evidence type="ECO:0000313" key="3">
    <source>
        <dbReference type="EMBL" id="REG34289.1"/>
    </source>
</evidence>
<accession>A0AAC8Q5G0</accession>
<reference evidence="3 5" key="2">
    <citation type="submission" date="2018-08" db="EMBL/GenBank/DDBJ databases">
        <title>Genomic Encyclopedia of Archaeal and Bacterial Type Strains, Phase II (KMG-II): from individual species to whole genera.</title>
        <authorList>
            <person name="Goeker M."/>
        </authorList>
    </citation>
    <scope>NUCLEOTIDE SEQUENCE [LARGE SCALE GENOMIC DNA]</scope>
    <source>
        <strain evidence="3 5">DSM 2261</strain>
    </source>
</reference>
<dbReference type="Proteomes" id="UP000256345">
    <property type="component" value="Unassembled WGS sequence"/>
</dbReference>
<evidence type="ECO:0000313" key="5">
    <source>
        <dbReference type="Proteomes" id="UP000256345"/>
    </source>
</evidence>
<name>A0AAC8Q5G0_9BACT</name>
<dbReference type="Proteomes" id="UP000035579">
    <property type="component" value="Chromosome"/>
</dbReference>